<dbReference type="PANTHER" id="PTHR47561:SF1">
    <property type="entry name" value="POLYSACCHARIDE DEACETYLASE FAMILY PROTEIN (AFU_ORTHOLOGUE AFUA_6G05030)"/>
    <property type="match status" value="1"/>
</dbReference>
<dbReference type="Gene3D" id="3.20.20.370">
    <property type="entry name" value="Glycoside hydrolase/deacetylase"/>
    <property type="match status" value="1"/>
</dbReference>
<dbReference type="CDD" id="cd10941">
    <property type="entry name" value="CE4_PuuE_HpPgdA_like_2"/>
    <property type="match status" value="1"/>
</dbReference>
<dbReference type="GO" id="GO:0005975">
    <property type="term" value="P:carbohydrate metabolic process"/>
    <property type="evidence" value="ECO:0007669"/>
    <property type="project" value="InterPro"/>
</dbReference>
<dbReference type="AlphaFoldDB" id="A0A381WRR0"/>
<organism evidence="3">
    <name type="scientific">marine metagenome</name>
    <dbReference type="NCBI Taxonomy" id="408172"/>
    <lineage>
        <taxon>unclassified sequences</taxon>
        <taxon>metagenomes</taxon>
        <taxon>ecological metagenomes</taxon>
    </lineage>
</organism>
<dbReference type="GO" id="GO:0016810">
    <property type="term" value="F:hydrolase activity, acting on carbon-nitrogen (but not peptide) bonds"/>
    <property type="evidence" value="ECO:0007669"/>
    <property type="project" value="InterPro"/>
</dbReference>
<feature type="domain" description="DUF3473" evidence="2">
    <location>
        <begin position="138"/>
        <end position="273"/>
    </location>
</feature>
<gene>
    <name evidence="3" type="ORF">METZ01_LOCUS108053</name>
</gene>
<dbReference type="EMBL" id="UINC01012668">
    <property type="protein sequence ID" value="SVA55199.1"/>
    <property type="molecule type" value="Genomic_DNA"/>
</dbReference>
<dbReference type="InterPro" id="IPR011330">
    <property type="entry name" value="Glyco_hydro/deAcase_b/a-brl"/>
</dbReference>
<accession>A0A381WRR0</accession>
<dbReference type="InterPro" id="IPR002509">
    <property type="entry name" value="NODB_dom"/>
</dbReference>
<evidence type="ECO:0000313" key="3">
    <source>
        <dbReference type="EMBL" id="SVA55199.1"/>
    </source>
</evidence>
<dbReference type="InterPro" id="IPR045235">
    <property type="entry name" value="PuuE_HpPgdA-like"/>
</dbReference>
<evidence type="ECO:0000259" key="1">
    <source>
        <dbReference type="Pfam" id="PF01522"/>
    </source>
</evidence>
<feature type="domain" description="NodB homology" evidence="1">
    <location>
        <begin position="35"/>
        <end position="122"/>
    </location>
</feature>
<evidence type="ECO:0008006" key="4">
    <source>
        <dbReference type="Google" id="ProtNLM"/>
    </source>
</evidence>
<dbReference type="Pfam" id="PF01522">
    <property type="entry name" value="Polysacc_deac_1"/>
    <property type="match status" value="1"/>
</dbReference>
<dbReference type="InterPro" id="IPR022560">
    <property type="entry name" value="DUF3473"/>
</dbReference>
<protein>
    <recommendedName>
        <fullName evidence="4">NodB homology domain-containing protein</fullName>
    </recommendedName>
</protein>
<evidence type="ECO:0000259" key="2">
    <source>
        <dbReference type="Pfam" id="PF11959"/>
    </source>
</evidence>
<name>A0A381WRR0_9ZZZZ</name>
<sequence>MNILGIDFEDWYHPELIKQNIKDEKHEPIIIQGIDKILDLLRKHETFATFFVVGELLEYCPDLLDKITENGHEIGFHTMHHTRLDTPGFEKKFLGEIEQFNLLTKGKSKGFRAPTFSLTKSSSWVIDMLQENGYVYDSSVVPAKTQMYGFPNAEIKPYRISSKSLEKNDETSKLMEFPLLITKFLGKKVPAAGGFYLRTLPFSITKKAIKDYEKKSIPACYYIHSWELTPEFMPKIELSFKNNFITYHNLDKAFGRISELIKLFKFTSFEKYIVTEY</sequence>
<dbReference type="PANTHER" id="PTHR47561">
    <property type="entry name" value="POLYSACCHARIDE DEACETYLASE FAMILY PROTEIN (AFU_ORTHOLOGUE AFUA_6G05030)"/>
    <property type="match status" value="1"/>
</dbReference>
<dbReference type="Pfam" id="PF11959">
    <property type="entry name" value="DUF3473"/>
    <property type="match status" value="1"/>
</dbReference>
<proteinExistence type="predicted"/>
<reference evidence="3" key="1">
    <citation type="submission" date="2018-05" db="EMBL/GenBank/DDBJ databases">
        <authorList>
            <person name="Lanie J.A."/>
            <person name="Ng W.-L."/>
            <person name="Kazmierczak K.M."/>
            <person name="Andrzejewski T.M."/>
            <person name="Davidsen T.M."/>
            <person name="Wayne K.J."/>
            <person name="Tettelin H."/>
            <person name="Glass J.I."/>
            <person name="Rusch D."/>
            <person name="Podicherti R."/>
            <person name="Tsui H.-C.T."/>
            <person name="Winkler M.E."/>
        </authorList>
    </citation>
    <scope>NUCLEOTIDE SEQUENCE</scope>
</reference>
<dbReference type="SUPFAM" id="SSF88713">
    <property type="entry name" value="Glycoside hydrolase/deacetylase"/>
    <property type="match status" value="1"/>
</dbReference>